<evidence type="ECO:0000313" key="4">
    <source>
        <dbReference type="Proteomes" id="UP001165653"/>
    </source>
</evidence>
<dbReference type="InterPro" id="IPR050909">
    <property type="entry name" value="Bact_Autotransporter_VF"/>
</dbReference>
<feature type="compositionally biased region" description="Low complexity" evidence="1">
    <location>
        <begin position="43"/>
        <end position="59"/>
    </location>
</feature>
<dbReference type="InterPro" id="IPR021026">
    <property type="entry name" value="Filamn_hemagglutn_DUF3739"/>
</dbReference>
<feature type="region of interest" description="Disordered" evidence="1">
    <location>
        <begin position="95"/>
        <end position="117"/>
    </location>
</feature>
<proteinExistence type="predicted"/>
<dbReference type="InterPro" id="IPR011050">
    <property type="entry name" value="Pectin_lyase_fold/virulence"/>
</dbReference>
<feature type="region of interest" description="Disordered" evidence="1">
    <location>
        <begin position="36"/>
        <end position="62"/>
    </location>
</feature>
<dbReference type="PANTHER" id="PTHR12338">
    <property type="entry name" value="AUTOTRANSPORTER"/>
    <property type="match status" value="1"/>
</dbReference>
<dbReference type="SMART" id="SM00912">
    <property type="entry name" value="Haemagg_act"/>
    <property type="match status" value="1"/>
</dbReference>
<evidence type="ECO:0000259" key="2">
    <source>
        <dbReference type="SMART" id="SM00912"/>
    </source>
</evidence>
<dbReference type="InterPro" id="IPR008638">
    <property type="entry name" value="FhaB/CdiA-like_TPS"/>
</dbReference>
<sequence length="3703" mass="375898">MRLDTAARDSLLRTAFRMSLGMAVVFTPGHADILRGGGGSGGSAPPAANGSPAGGAPPATTNQARVNAQDSLARTTQALNAVRAMQAAARANALNGGSNNLGSHPVTGQPLPNVPDGLGSGGLQLDPRVGTDPQWWQGAELPGQTTNGTQTNVTIRQTAQQALLNWETFNVGRNTTVHFDQTAGGSNASNWIAFNRVNDPTGNPTQILGSIKAEGQVYIINRNGIIFGGSSQVNVNSLTASALPINETLVANGLLNNPNREFLFDGLGQGRIGDVTVQAGAIINSPVSADGNGGRVMLVGANVHNAGTISTPAGQTILAAGLQVGVAAHLASDPSLRGLDTYVGAVVDPASALDPYAGTATNSGLIEAARANVTITGKSVQQLGFIESSTSVALNGRIDLLANYGAVANANYNTNGTQGTPFLFTSSGSVTLGEDSVTRILPQWADTDRAVGSELALRSQINLQGQTIHLDEGSEILAPNARVSMKAGRWVGLSSTPYSTFIADGGQVYIDRGAVVNLAGTAGASASVLQNYLTLVLRGSELAVAPLQQDGELRGDTITVDITQTGTYNGRDWVGTPLADVSGFVNLIERDVSQLTTAGGSLDISAGGSVVIRDGSTIDVSGGWTDFTGAVVRTTQVISNGQLIDIANATPDQVYSGIYTGTSNIVHSKWGVVEGFHQALAPNGQRYQQGYTQGANAGGLSISAPSIALDGNLVGNTVQGTNQVRSGSTGSNLPAAASLALRFQAQLLSAGSILTWHPEQPDVIFGNADQEDVADFATDASGAPFALAESRRETVYLSPDLFSTHGFGNLTVENAEGNILLPEDITLQRQVGGSLTLKAANIDIQGDIIAPGGTLSFSAHNISPYDAQFLNSDSPVPNPVPGQGNFTLGANATLNVAGLVTDDRQSLAAGNPSPLQLRGGSVSVAAYNADLQAGSVIDVSGGYLMTAGNSSHFGNAGSISIRAGQDPAVAPVLGGTLNLGSTLRGYSGARGGTLSLQAQHVQIGGINTDPSTLLLSPEFFNQGGFGTFNISGLGGGTAPAVLVTEGTEVAPVVQSYRVNPGGGGPLSLEIIEDVVGLRQPVSLNLSAPGVRDFSSSLFVRGDVVVGEGSILRTDPGGSVSVTGNTVSVLGSIITPGGSINVAGGSSTALVFNDITQARATTFIGSNALLSAAGTTVLLPDAYGRRVGQVLNGGNITLGGNIAASGGAVLDVSGTSGILDVNPALANPSRRANVPVGSGINRPINRLATVPVEVHSNGGSITLRGGQMLFSDATLLANAGGSTATGGSLTVSSGRFDPPGVIPPASSVNLTVQQSGAVIGGNAAIGAALGNAGHFSIDSFNQGGFDNLTLGGVVSFDGAVDVNARGSLRVATDGFLYANSQVNLTASHVALGKAFQPPSLPSEVTSPFGNASFSPTYGSGSLNVTAKVIDIGSLSLQNIGNATLSAVNGDIRGSGTFHMAGDLTLRAGQVYPLTASSLSFIAYDHGQTAGSITIEQSGRRQLPLSAGGTLGIYASHIEQRGTLRAPFGTINLGWDGTGTAPVDIIAGNSRPMPVTSQVTLGAGSVTSVSAVDPLTGKGIVIPYGISTDGENWIDPHGVDVTTGGVPEKSIVIAGQSVTTEDGSTVDLRGGGDLYAYRWVPALGGPSDILASTTSFAIIPGYQADFAPVSQFNPSDSASNLIGGAGDGYTNSSLQVGDRIYVAGSKTLAEGYYTLLPARYALLPGAVLVSAAGGDSGLGTVEMPDRSSVVSGFRFNGLNSERTLPTLATRFELASSSVVRKRAEYQDFLANVFLKKAAESANTTVPRLPTDSGHLVFQATQAMELLGEVASNSISGGRGSSIDISTPLDTFIASAGVTAPAGAITLDAAALNAFGAESLLIGGRRTSTADGITVDVRSGNITVDNEGSPLTASDLVLVARNGLTIAEGAEIRATGTLANADTLRLSGNGALLRVAANVNATTIRTGASGAGSPLLSIGAGATLAGKGLILDSTSTLSLDPAANLLADAYTFGSGRISIALDNAGALPTNAGTVLTRSTLDDFAAASSLSFLSYSSIDIYGTGGFGNSNLGTLALSAGEIRGFNANGGTARITANNLVLQNTANASASSGTLAPGSLEFQAGSIRLGSGQLAINGYANTVLNASRGITGSGTGGFSTQGSLTAIAPVITGEAGAKRSITAGGTLNLLAASSGQVLSGGLGSTLSLSGSSVNVATDIVLPSGSLSITATSGNLTVDGRLDASGTSQRFHDVTKFTSGGEILLSSLHGDVILNDGSLVDVSARPGGGDAGKLGVSVPEGSYASNGSIRASGGTGGKNGSFSLEASELGSTAALSASLASASLTESQSIRVRNGDVVIDGIHRANDFTLSADRGDITVTGTIDASGRTGGAIHLAANGDLTTVSGSRLTVAGQVFSNSGKGGKITLEAGAQRDGVVGDGSLSIQAGSILNLSVASKVAGDALTPGSSAYQGQFSGQLHLRASVLGNDIRVSALDGTIRDASSVIVEGYRLYDLTSSGGNITTAVQNQIRSDAAAFFGVNGTASANSAAITQRLLANNPGLESILVLAPGAEIINRTGNLTLGSSTSNQSADWDLSGFRFGAKGAAGVLTMRAAGDLVLFNALSDGFTPTLANSDPSWLWTARLANYNAALPANAQSWSYRLTAGADLSGADFADTIRTSTGSLKLGKTGTNIASSTGITATTLSAITNRFQTIRTGSGDIEINAAANVQFLNQFATIYTAGTRVSDPTMGGTFRLPSLSLTGLPSSLGNAQQTYAALYSMAGGDVRIHAGNNIERLTLTNGNLVADSQFQMPSNWLYRRGYVDPATGTFGINRHGESASTTWWIDFSNFFQGVGALGGGDVTMTAGNNISNVDAVVPTNARMPGYTDSTQTTRVRPDSSKLLELGGGDLLVQAGNDIDAGVYYVERGHGSLDAGGSIHTNATRSVLAQSNINVGQGTTYTQLPTTLFLGKGGFDISARGDVLLGPVSNPFLLPGGLLNSFWHKSYFSTYAQDSYVNVSSLGGDVTLRNAATMPGQTEAEAVPLLQSWYSNKLLYAPTLSASDAKPWLRLNETAIAPFETMFTLRPGSLEATSFSGDIALVGSFNLSPAAKGSLELLASGSINALQPNGVVNLKGVTTTMWGRSLINLSDADPAAIPGIATPFAYQVLAGTSNSAASTGGLLFLDFVNRLFAESGGTIGQNTVLQTKQALHAAGLLHRDDEEPTRIYAGSGDISGLTLFSPKETRVIAGRDIADIALYIQNLRASDASIVASGRDLSPYDSSSLLRVASQQRANAINDDSAPQAGDIQISGPGSLQVLAGRDLDLGTGPNNPDGTGTGINSIGNTRNPYLPFDGADLVVGAGIGASAGLSASNLNIPEFIDAYVLTPEGEKYLKEIAPGIVFADQPEEEQARLALEVFFRLLRDAGRNYAINGNYDSALDAIKVLFGTEPVWDGDILTRARDIRTTNGGDIAILAPGGGLQLASTILGNPLSPPGIITESGGNISIFANNDINIGIGRIFTLRGGNEIIWSTKGDIAAGSSSKTVQAAPPTRVLIDPQSAAVETDLSGLATGGGIGVLATVKGVPPGNVDLIAPEGTVDAGDAGIRVSGNLNIAANQVLNAGNIAVTGSSAGTPAAPSAPSVTTVTTTANTVSSTAEDAASNTAATKEEEAEPELIQPDSEISVELIGYGGGEDEDEEDDEEEAEEEISQ</sequence>
<dbReference type="Gene3D" id="2.160.20.10">
    <property type="entry name" value="Single-stranded right-handed beta-helix, Pectin lyase-like"/>
    <property type="match status" value="1"/>
</dbReference>
<gene>
    <name evidence="3" type="ORF">OJ996_00015</name>
</gene>
<feature type="domain" description="Filamentous haemagglutinin FhaB/tRNA nuclease CdiA-like TPS" evidence="2">
    <location>
        <begin position="138"/>
        <end position="249"/>
    </location>
</feature>
<dbReference type="Pfam" id="PF12545">
    <property type="entry name" value="DUF3739"/>
    <property type="match status" value="1"/>
</dbReference>
<dbReference type="InterPro" id="IPR012334">
    <property type="entry name" value="Pectin_lyas_fold"/>
</dbReference>
<dbReference type="SUPFAM" id="SSF51126">
    <property type="entry name" value="Pectin lyase-like"/>
    <property type="match status" value="1"/>
</dbReference>
<protein>
    <submittedName>
        <fullName evidence="3">Filamentous hemagglutinin family protein</fullName>
    </submittedName>
</protein>
<dbReference type="Proteomes" id="UP001165653">
    <property type="component" value="Unassembled WGS sequence"/>
</dbReference>
<feature type="compositionally biased region" description="Acidic residues" evidence="1">
    <location>
        <begin position="3685"/>
        <end position="3703"/>
    </location>
</feature>
<keyword evidence="4" id="KW-1185">Reference proteome</keyword>
<dbReference type="RefSeq" id="WP_264509855.1">
    <property type="nucleotide sequence ID" value="NZ_JAPDDR010000001.1"/>
</dbReference>
<organism evidence="3 4">
    <name type="scientific">Luteolibacter rhizosphaerae</name>
    <dbReference type="NCBI Taxonomy" id="2989719"/>
    <lineage>
        <taxon>Bacteria</taxon>
        <taxon>Pseudomonadati</taxon>
        <taxon>Verrucomicrobiota</taxon>
        <taxon>Verrucomicrobiia</taxon>
        <taxon>Verrucomicrobiales</taxon>
        <taxon>Verrucomicrobiaceae</taxon>
        <taxon>Luteolibacter</taxon>
    </lineage>
</organism>
<dbReference type="EMBL" id="JAPDDR010000001">
    <property type="protein sequence ID" value="MCW1911936.1"/>
    <property type="molecule type" value="Genomic_DNA"/>
</dbReference>
<evidence type="ECO:0000256" key="1">
    <source>
        <dbReference type="SAM" id="MobiDB-lite"/>
    </source>
</evidence>
<dbReference type="PANTHER" id="PTHR12338:SF5">
    <property type="entry name" value="ANTIGEN 43-RELATED"/>
    <property type="match status" value="1"/>
</dbReference>
<dbReference type="NCBIfam" id="TIGR01901">
    <property type="entry name" value="adhes_NPXG"/>
    <property type="match status" value="1"/>
</dbReference>
<feature type="region of interest" description="Disordered" evidence="1">
    <location>
        <begin position="3644"/>
        <end position="3703"/>
    </location>
</feature>
<name>A0ABT3FWG1_9BACT</name>
<feature type="compositionally biased region" description="Low complexity" evidence="1">
    <location>
        <begin position="3644"/>
        <end position="3658"/>
    </location>
</feature>
<reference evidence="3" key="1">
    <citation type="submission" date="2022-10" db="EMBL/GenBank/DDBJ databases">
        <title>Luteolibacter sp. GHJ8, whole genome shotgun sequencing project.</title>
        <authorList>
            <person name="Zhao G."/>
            <person name="Shen L."/>
        </authorList>
    </citation>
    <scope>NUCLEOTIDE SEQUENCE</scope>
    <source>
        <strain evidence="3">GHJ8</strain>
    </source>
</reference>
<accession>A0ABT3FWG1</accession>
<comment type="caution">
    <text evidence="3">The sequence shown here is derived from an EMBL/GenBank/DDBJ whole genome shotgun (WGS) entry which is preliminary data.</text>
</comment>
<dbReference type="Pfam" id="PF05860">
    <property type="entry name" value="TPS"/>
    <property type="match status" value="1"/>
</dbReference>
<evidence type="ECO:0000313" key="3">
    <source>
        <dbReference type="EMBL" id="MCW1911936.1"/>
    </source>
</evidence>